<dbReference type="Proteomes" id="UP001600888">
    <property type="component" value="Unassembled WGS sequence"/>
</dbReference>
<evidence type="ECO:0000313" key="2">
    <source>
        <dbReference type="Proteomes" id="UP001600888"/>
    </source>
</evidence>
<comment type="caution">
    <text evidence="1">The sequence shown here is derived from an EMBL/GenBank/DDBJ whole genome shotgun (WGS) entry which is preliminary data.</text>
</comment>
<protein>
    <submittedName>
        <fullName evidence="1">Uncharacterized protein</fullName>
    </submittedName>
</protein>
<gene>
    <name evidence="1" type="ORF">FJTKL_05199</name>
</gene>
<evidence type="ECO:0000313" key="1">
    <source>
        <dbReference type="EMBL" id="KAL2293249.1"/>
    </source>
</evidence>
<keyword evidence="2" id="KW-1185">Reference proteome</keyword>
<name>A0ABR4FEX4_9PEZI</name>
<sequence length="99" mass="11229">MLRRSEGPRGNCHGHTIWDESLHTYPNWSQSVATETPSSIPNVCLFNFLVYHSQPSVSLFHCPCTHTSSIINVPQRHLAVAQLRRWPSQASDQTPRHAI</sequence>
<proteinExistence type="predicted"/>
<dbReference type="EMBL" id="JBAWTH010000001">
    <property type="protein sequence ID" value="KAL2293249.1"/>
    <property type="molecule type" value="Genomic_DNA"/>
</dbReference>
<accession>A0ABR4FEX4</accession>
<organism evidence="1 2">
    <name type="scientific">Diaporthe vaccinii</name>
    <dbReference type="NCBI Taxonomy" id="105482"/>
    <lineage>
        <taxon>Eukaryota</taxon>
        <taxon>Fungi</taxon>
        <taxon>Dikarya</taxon>
        <taxon>Ascomycota</taxon>
        <taxon>Pezizomycotina</taxon>
        <taxon>Sordariomycetes</taxon>
        <taxon>Sordariomycetidae</taxon>
        <taxon>Diaporthales</taxon>
        <taxon>Diaporthaceae</taxon>
        <taxon>Diaporthe</taxon>
        <taxon>Diaporthe eres species complex</taxon>
    </lineage>
</organism>
<reference evidence="1 2" key="1">
    <citation type="submission" date="2024-03" db="EMBL/GenBank/DDBJ databases">
        <title>A high-quality draft genome sequence of Diaporthe vaccinii, a causative agent of upright dieback and viscid rot disease in cranberry plants.</title>
        <authorList>
            <person name="Sarrasin M."/>
            <person name="Lang B.F."/>
            <person name="Burger G."/>
        </authorList>
    </citation>
    <scope>NUCLEOTIDE SEQUENCE [LARGE SCALE GENOMIC DNA]</scope>
    <source>
        <strain evidence="1 2">IS7</strain>
    </source>
</reference>